<evidence type="ECO:0000256" key="1">
    <source>
        <dbReference type="ARBA" id="ARBA00008773"/>
    </source>
</evidence>
<dbReference type="GO" id="GO:0005975">
    <property type="term" value="P:carbohydrate metabolic process"/>
    <property type="evidence" value="ECO:0007669"/>
    <property type="project" value="InterPro"/>
</dbReference>
<keyword evidence="6" id="KW-0812">Transmembrane</keyword>
<dbReference type="SUPFAM" id="SSF51445">
    <property type="entry name" value="(Trans)glycosidases"/>
    <property type="match status" value="1"/>
</dbReference>
<dbReference type="Gene3D" id="3.20.20.80">
    <property type="entry name" value="Glycosidases"/>
    <property type="match status" value="1"/>
</dbReference>
<dbReference type="PROSITE" id="PS00587">
    <property type="entry name" value="GLYCOSYL_HYDROL_F17"/>
    <property type="match status" value="1"/>
</dbReference>
<keyword evidence="8" id="KW-1185">Reference proteome</keyword>
<dbReference type="GO" id="GO:0042973">
    <property type="term" value="F:glucan endo-1,3-beta-D-glucosidase activity"/>
    <property type="evidence" value="ECO:0007669"/>
    <property type="project" value="UniProtKB-ARBA"/>
</dbReference>
<feature type="transmembrane region" description="Helical" evidence="6">
    <location>
        <begin position="169"/>
        <end position="190"/>
    </location>
</feature>
<evidence type="ECO:0000256" key="5">
    <source>
        <dbReference type="RuleBase" id="RU004336"/>
    </source>
</evidence>
<keyword evidence="6" id="KW-1133">Transmembrane helix</keyword>
<proteinExistence type="inferred from homology"/>
<dbReference type="InterPro" id="IPR000490">
    <property type="entry name" value="Glyco_hydro_17"/>
</dbReference>
<evidence type="ECO:0000313" key="8">
    <source>
        <dbReference type="Proteomes" id="UP000233837"/>
    </source>
</evidence>
<dbReference type="Pfam" id="PF00332">
    <property type="entry name" value="Glyco_hydro_17"/>
    <property type="match status" value="1"/>
</dbReference>
<keyword evidence="2 5" id="KW-0378">Hydrolase</keyword>
<sequence>MNNCVPSPPPSDVVDVVCLDESIPVPAILGEGSVTPLGGVCEGLAVSPSSLNLLVPNSLVEVPVNLIEPQALVYHVGNNSGVDARVQLDWLHGSSDHYSDSDSVSSSESLGDDVSCKDRTLLRDRSMVSVASLGRPRELQFGFSVDRGFCRAMMWLGLVPLLLARGNLWWGSFCLIGWLVISVGCFALLYTKLDAVGNERIPGAHPEIVLPAMKNIQNALQAAELQGRIKVSTSVSTGVFGTSYPPSAGVFSSDVHDTLQPIVSFLASNGAPLLANVYPYFSYLGNPNINLNYALFTSPGTVVTDGPLQYQNLFDAMVDAFFSALEKMGGGNVKLVVSETGWPSDGGGVATQQNAQTYLSNLINHVNQGTPKKPGVNIETYIFAIFDENMKQPGGTENHYGLFNANKSPKYSLHF</sequence>
<reference evidence="7 8" key="1">
    <citation type="journal article" date="2016" name="Sci. Rep.">
        <title>The Dendrobium catenatum Lindl. genome sequence provides insights into polysaccharide synthase, floral development and adaptive evolution.</title>
        <authorList>
            <person name="Zhang G.Q."/>
            <person name="Xu Q."/>
            <person name="Bian C."/>
            <person name="Tsai W.C."/>
            <person name="Yeh C.M."/>
            <person name="Liu K.W."/>
            <person name="Yoshida K."/>
            <person name="Zhang L.S."/>
            <person name="Chang S.B."/>
            <person name="Chen F."/>
            <person name="Shi Y."/>
            <person name="Su Y.Y."/>
            <person name="Zhang Y.Q."/>
            <person name="Chen L.J."/>
            <person name="Yin Y."/>
            <person name="Lin M."/>
            <person name="Huang H."/>
            <person name="Deng H."/>
            <person name="Wang Z.W."/>
            <person name="Zhu S.L."/>
            <person name="Zhao X."/>
            <person name="Deng C."/>
            <person name="Niu S.C."/>
            <person name="Huang J."/>
            <person name="Wang M."/>
            <person name="Liu G.H."/>
            <person name="Yang H.J."/>
            <person name="Xiao X.J."/>
            <person name="Hsiao Y.Y."/>
            <person name="Wu W.L."/>
            <person name="Chen Y.Y."/>
            <person name="Mitsuda N."/>
            <person name="Ohme-Takagi M."/>
            <person name="Luo Y.B."/>
            <person name="Van de Peer Y."/>
            <person name="Liu Z.J."/>
        </authorList>
    </citation>
    <scope>NUCLEOTIDE SEQUENCE [LARGE SCALE GENOMIC DNA]</scope>
    <source>
        <tissue evidence="7">The whole plant</tissue>
    </source>
</reference>
<keyword evidence="6" id="KW-0472">Membrane</keyword>
<dbReference type="PANTHER" id="PTHR32227">
    <property type="entry name" value="GLUCAN ENDO-1,3-BETA-GLUCOSIDASE BG1-RELATED-RELATED"/>
    <property type="match status" value="1"/>
</dbReference>
<organism evidence="7 8">
    <name type="scientific">Dendrobium catenatum</name>
    <dbReference type="NCBI Taxonomy" id="906689"/>
    <lineage>
        <taxon>Eukaryota</taxon>
        <taxon>Viridiplantae</taxon>
        <taxon>Streptophyta</taxon>
        <taxon>Embryophyta</taxon>
        <taxon>Tracheophyta</taxon>
        <taxon>Spermatophyta</taxon>
        <taxon>Magnoliopsida</taxon>
        <taxon>Liliopsida</taxon>
        <taxon>Asparagales</taxon>
        <taxon>Orchidaceae</taxon>
        <taxon>Epidendroideae</taxon>
        <taxon>Malaxideae</taxon>
        <taxon>Dendrobiinae</taxon>
        <taxon>Dendrobium</taxon>
    </lineage>
</organism>
<evidence type="ECO:0000256" key="6">
    <source>
        <dbReference type="SAM" id="Phobius"/>
    </source>
</evidence>
<dbReference type="AlphaFoldDB" id="A0A2I0XDV2"/>
<dbReference type="EMBL" id="KZ501954">
    <property type="protein sequence ID" value="PKU86074.1"/>
    <property type="molecule type" value="Genomic_DNA"/>
</dbReference>
<dbReference type="InterPro" id="IPR044965">
    <property type="entry name" value="Glyco_hydro_17_plant"/>
</dbReference>
<evidence type="ECO:0000313" key="7">
    <source>
        <dbReference type="EMBL" id="PKU86074.1"/>
    </source>
</evidence>
<accession>A0A2I0XDV2</accession>
<evidence type="ECO:0000256" key="4">
    <source>
        <dbReference type="RuleBase" id="RU004335"/>
    </source>
</evidence>
<evidence type="ECO:0000256" key="3">
    <source>
        <dbReference type="ARBA" id="ARBA00023295"/>
    </source>
</evidence>
<dbReference type="STRING" id="906689.A0A2I0XDV2"/>
<keyword evidence="3 5" id="KW-0326">Glycosidase</keyword>
<gene>
    <name evidence="7" type="primary">GNS1</name>
    <name evidence="7" type="ORF">MA16_Dca001905</name>
</gene>
<dbReference type="InterPro" id="IPR017853">
    <property type="entry name" value="GH"/>
</dbReference>
<reference evidence="7 8" key="2">
    <citation type="journal article" date="2017" name="Nature">
        <title>The Apostasia genome and the evolution of orchids.</title>
        <authorList>
            <person name="Zhang G.Q."/>
            <person name="Liu K.W."/>
            <person name="Li Z."/>
            <person name="Lohaus R."/>
            <person name="Hsiao Y.Y."/>
            <person name="Niu S.C."/>
            <person name="Wang J.Y."/>
            <person name="Lin Y.C."/>
            <person name="Xu Q."/>
            <person name="Chen L.J."/>
            <person name="Yoshida K."/>
            <person name="Fujiwara S."/>
            <person name="Wang Z.W."/>
            <person name="Zhang Y.Q."/>
            <person name="Mitsuda N."/>
            <person name="Wang M."/>
            <person name="Liu G.H."/>
            <person name="Pecoraro L."/>
            <person name="Huang H.X."/>
            <person name="Xiao X.J."/>
            <person name="Lin M."/>
            <person name="Wu X.Y."/>
            <person name="Wu W.L."/>
            <person name="Chen Y.Y."/>
            <person name="Chang S.B."/>
            <person name="Sakamoto S."/>
            <person name="Ohme-Takagi M."/>
            <person name="Yagi M."/>
            <person name="Zeng S.J."/>
            <person name="Shen C.Y."/>
            <person name="Yeh C.M."/>
            <person name="Luo Y.B."/>
            <person name="Tsai W.C."/>
            <person name="Van de Peer Y."/>
            <person name="Liu Z.J."/>
        </authorList>
    </citation>
    <scope>NUCLEOTIDE SEQUENCE [LARGE SCALE GENOMIC DNA]</scope>
    <source>
        <tissue evidence="7">The whole plant</tissue>
    </source>
</reference>
<comment type="similarity">
    <text evidence="1 4">Belongs to the glycosyl hydrolase 17 family.</text>
</comment>
<name>A0A2I0XDV2_9ASPA</name>
<dbReference type="FunFam" id="3.20.20.80:FF:000010">
    <property type="entry name" value="glucan endo-1,3-beta-glucosidase, basic"/>
    <property type="match status" value="1"/>
</dbReference>
<evidence type="ECO:0000256" key="2">
    <source>
        <dbReference type="ARBA" id="ARBA00022801"/>
    </source>
</evidence>
<protein>
    <submittedName>
        <fullName evidence="7">Glucan endo-1,3-beta-glucosidase, basic isoform</fullName>
    </submittedName>
</protein>
<dbReference type="Proteomes" id="UP000233837">
    <property type="component" value="Unassembled WGS sequence"/>
</dbReference>